<dbReference type="Proteomes" id="UP000505355">
    <property type="component" value="Chromosome"/>
</dbReference>
<dbReference type="Pfam" id="PF01494">
    <property type="entry name" value="FAD_binding_3"/>
    <property type="match status" value="1"/>
</dbReference>
<sequence>MTADVLIIGGGLAGLCNAIQLNRAGLQVTVIEKKHYPFHRVCGEYISNEVLPFLRKLGIDIDSLNPARINRLEITSAGGKRFGCGLDLGGFGVSRYTLDNHLYRQAQLAGVKFMLDTRVADVRFTDDHFEVVIPGQTLIARLVIGSYGKRSNLDQKLKRPFFYKRSPYLAVKFHIKADLPDDLIQLNNYKDGYCGVSKVDGDRYCMCYLAKSDDLRKYGSLPALEENVIRKNPYLNEIFSNAEFLLDKPEVINEISFEKKAPVEQHILMSGDTAGMIAPLCGNGMAMAIHSSKLLSESIIKYYQSEKFTAAQRVQLEQAYTHAWNKEFASRLWAGRQMQRLFGRDSVTGLTIDMLNTMPAVANLLIRTSHGKPFA</sequence>
<dbReference type="GO" id="GO:0071949">
    <property type="term" value="F:FAD binding"/>
    <property type="evidence" value="ECO:0007669"/>
    <property type="project" value="InterPro"/>
</dbReference>
<accession>A0A7D4QBU7</accession>
<proteinExistence type="predicted"/>
<dbReference type="PANTHER" id="PTHR42685:SF22">
    <property type="entry name" value="CONDITIONED MEDIUM FACTOR RECEPTOR 1"/>
    <property type="match status" value="1"/>
</dbReference>
<name>A0A7D4QBU7_9SPHI</name>
<dbReference type="AlphaFoldDB" id="A0A7D4QBU7"/>
<dbReference type="RefSeq" id="WP_173416520.1">
    <property type="nucleotide sequence ID" value="NZ_CP054139.1"/>
</dbReference>
<dbReference type="PANTHER" id="PTHR42685">
    <property type="entry name" value="GERANYLGERANYL DIPHOSPHATE REDUCTASE"/>
    <property type="match status" value="1"/>
</dbReference>
<organism evidence="2 3">
    <name type="scientific">Mucilaginibacter mali</name>
    <dbReference type="NCBI Taxonomy" id="2740462"/>
    <lineage>
        <taxon>Bacteria</taxon>
        <taxon>Pseudomonadati</taxon>
        <taxon>Bacteroidota</taxon>
        <taxon>Sphingobacteriia</taxon>
        <taxon>Sphingobacteriales</taxon>
        <taxon>Sphingobacteriaceae</taxon>
        <taxon>Mucilaginibacter</taxon>
    </lineage>
</organism>
<reference evidence="2 3" key="1">
    <citation type="submission" date="2020-05" db="EMBL/GenBank/DDBJ databases">
        <title>Mucilaginibacter mali sp. nov.</title>
        <authorList>
            <person name="Kim H.S."/>
            <person name="Lee K.C."/>
            <person name="Suh M.K."/>
            <person name="Kim J.-S."/>
            <person name="Han K.-I."/>
            <person name="Eom M.K."/>
            <person name="Shin Y.K."/>
            <person name="Lee J.-S."/>
        </authorList>
    </citation>
    <scope>NUCLEOTIDE SEQUENCE [LARGE SCALE GENOMIC DNA]</scope>
    <source>
        <strain evidence="2 3">G2-14</strain>
    </source>
</reference>
<evidence type="ECO:0000313" key="2">
    <source>
        <dbReference type="EMBL" id="QKJ31865.1"/>
    </source>
</evidence>
<keyword evidence="3" id="KW-1185">Reference proteome</keyword>
<dbReference type="InterPro" id="IPR050407">
    <property type="entry name" value="Geranylgeranyl_reductase"/>
</dbReference>
<dbReference type="PRINTS" id="PR00420">
    <property type="entry name" value="RNGMNOXGNASE"/>
</dbReference>
<dbReference type="InterPro" id="IPR036188">
    <property type="entry name" value="FAD/NAD-bd_sf"/>
</dbReference>
<dbReference type="Gene3D" id="3.50.50.60">
    <property type="entry name" value="FAD/NAD(P)-binding domain"/>
    <property type="match status" value="1"/>
</dbReference>
<gene>
    <name evidence="2" type="ORF">HQ865_19555</name>
</gene>
<dbReference type="SUPFAM" id="SSF51905">
    <property type="entry name" value="FAD/NAD(P)-binding domain"/>
    <property type="match status" value="1"/>
</dbReference>
<dbReference type="KEGG" id="mmab:HQ865_19555"/>
<dbReference type="InterPro" id="IPR002938">
    <property type="entry name" value="FAD-bd"/>
</dbReference>
<evidence type="ECO:0000313" key="3">
    <source>
        <dbReference type="Proteomes" id="UP000505355"/>
    </source>
</evidence>
<evidence type="ECO:0000259" key="1">
    <source>
        <dbReference type="Pfam" id="PF01494"/>
    </source>
</evidence>
<dbReference type="EMBL" id="CP054139">
    <property type="protein sequence ID" value="QKJ31865.1"/>
    <property type="molecule type" value="Genomic_DNA"/>
</dbReference>
<feature type="domain" description="FAD-binding" evidence="1">
    <location>
        <begin position="3"/>
        <end position="302"/>
    </location>
</feature>
<protein>
    <submittedName>
        <fullName evidence="2">NAD(P)/FAD-dependent oxidoreductase</fullName>
    </submittedName>
</protein>